<gene>
    <name evidence="2" type="ORF">B0I10_103293</name>
</gene>
<sequence length="415" mass="46067">MKTLKLLCLSFFVSFFASCNQDDDRSMETAKFAVPVIKSLEALRSNISVTSAQQTNADGKIYVAENLLFYVAQESGIHIFDNSNPSNPQNTAFINLEGVHDIAVKGNYLYADNFVDLVVFDISDVNNIEVVRVAENVISFYPIYPADAEFYAYDVYPSEGEIMVGFRIENRERPTGDAILWADDALANFESANGGNVGTGGSYAKFQINNNALYMVESYNLKVFNIANPTETFYDKTLYLTEWMGGGVFETLFKQKEFLFIGSTNGMYIVNALDEFNPYFVSSFAHATACDPVVVFGNTAYITVRGGSNCGSIEDQVNVIDITNIENPTLISTYLLHQPYGLGIKNNVLYVCADGNLNVFNATNSAALTLQNTYEDQVKDVIALDTHLIAVGINKIIQYNYSENHTLEVMSMVNF</sequence>
<evidence type="ECO:0000313" key="2">
    <source>
        <dbReference type="EMBL" id="RAR49870.1"/>
    </source>
</evidence>
<name>A0A328WU19_9FLAO</name>
<dbReference type="RefSeq" id="WP_181456889.1">
    <property type="nucleotide sequence ID" value="NZ_QLSV01000003.1"/>
</dbReference>
<organism evidence="2 3">
    <name type="scientific">Flavobacterium lacus</name>
    <dbReference type="NCBI Taxonomy" id="1353778"/>
    <lineage>
        <taxon>Bacteria</taxon>
        <taxon>Pseudomonadati</taxon>
        <taxon>Bacteroidota</taxon>
        <taxon>Flavobacteriia</taxon>
        <taxon>Flavobacteriales</taxon>
        <taxon>Flavobacteriaceae</taxon>
        <taxon>Flavobacterium</taxon>
    </lineage>
</organism>
<accession>A0A328WU19</accession>
<dbReference type="Pfam" id="PF08309">
    <property type="entry name" value="LVIVD"/>
    <property type="match status" value="2"/>
</dbReference>
<reference evidence="2 3" key="1">
    <citation type="submission" date="2018-06" db="EMBL/GenBank/DDBJ databases">
        <title>Genomic Encyclopedia of Type Strains, Phase III (KMG-III): the genomes of soil and plant-associated and newly described type strains.</title>
        <authorList>
            <person name="Whitman W."/>
        </authorList>
    </citation>
    <scope>NUCLEOTIDE SEQUENCE [LARGE SCALE GENOMIC DNA]</scope>
    <source>
        <strain evidence="2 3">CGMCC 1.12504</strain>
    </source>
</reference>
<comment type="caution">
    <text evidence="2">The sequence shown here is derived from an EMBL/GenBank/DDBJ whole genome shotgun (WGS) entry which is preliminary data.</text>
</comment>
<dbReference type="PROSITE" id="PS51257">
    <property type="entry name" value="PROKAR_LIPOPROTEIN"/>
    <property type="match status" value="1"/>
</dbReference>
<dbReference type="Proteomes" id="UP000249518">
    <property type="component" value="Unassembled WGS sequence"/>
</dbReference>
<keyword evidence="3" id="KW-1185">Reference proteome</keyword>
<keyword evidence="1" id="KW-0732">Signal</keyword>
<dbReference type="InterPro" id="IPR013211">
    <property type="entry name" value="LVIVD"/>
</dbReference>
<dbReference type="AlphaFoldDB" id="A0A328WU19"/>
<dbReference type="EMBL" id="QLSV01000003">
    <property type="protein sequence ID" value="RAR49870.1"/>
    <property type="molecule type" value="Genomic_DNA"/>
</dbReference>
<proteinExistence type="predicted"/>
<feature type="signal peptide" evidence="1">
    <location>
        <begin position="1"/>
        <end position="19"/>
    </location>
</feature>
<evidence type="ECO:0000313" key="3">
    <source>
        <dbReference type="Proteomes" id="UP000249518"/>
    </source>
</evidence>
<evidence type="ECO:0000256" key="1">
    <source>
        <dbReference type="SAM" id="SignalP"/>
    </source>
</evidence>
<feature type="chain" id="PRO_5016389533" evidence="1">
    <location>
        <begin position="20"/>
        <end position="415"/>
    </location>
</feature>
<protein>
    <submittedName>
        <fullName evidence="2">LVIVD repeat-containing protein</fullName>
    </submittedName>
</protein>